<reference evidence="2" key="1">
    <citation type="submission" date="2020-01" db="EMBL/GenBank/DDBJ databases">
        <title>Sphingomonas sp. strain CSW-10.</title>
        <authorList>
            <person name="Chen W.-M."/>
        </authorList>
    </citation>
    <scope>NUCLEOTIDE SEQUENCE [LARGE SCALE GENOMIC DNA]</scope>
    <source>
        <strain evidence="2">NST-5</strain>
    </source>
</reference>
<name>A0ABW9Z730_9FLAO</name>
<dbReference type="RefSeq" id="WP_166536513.1">
    <property type="nucleotide sequence ID" value="NZ_JAABLM010000005.1"/>
</dbReference>
<evidence type="ECO:0000313" key="2">
    <source>
        <dbReference type="Proteomes" id="UP000798602"/>
    </source>
</evidence>
<gene>
    <name evidence="1" type="ORF">GV828_05680</name>
</gene>
<dbReference type="Proteomes" id="UP000798602">
    <property type="component" value="Unassembled WGS sequence"/>
</dbReference>
<comment type="caution">
    <text evidence="1">The sequence shown here is derived from an EMBL/GenBank/DDBJ whole genome shotgun (WGS) entry which is preliminary data.</text>
</comment>
<sequence>MKAKVLLQFFIAIVLLFPVQGQEPTVVYSSMISSNNSRVELTIFPEFRQGRIQAENGGYQYWSFHIGTVFGPDYSVNWRPYTTGNSLNANDFIPTSFDNGARYNTTNGGHDGGIQNVVVGRYYTFNITDNASQNNTMCVLETSYEPRVITMVSQLPEASCVRPGQPVQIHFELNGVPSTGTTNLDREIFIVRYSNDNFATSQFLQATISGTHGTAEIPGFASGNISYYVYSTNLSFAEITNRTGMYNHNLAHDMSTLNLNNNGGGGNYPYTPVAATFSGTWDQPLDGRPIVFAADYDSDIDGGSVSGCSCAINANVEVTIRNGHSLNLEHGINIHASGVLNIESGASLFQEDDSAENIGMATIKRNTQPVYRYDFTYWSSPVTETSSFTLGDLSPDTLVDKYFSWDALNQDWFSESNATIMEEGKGYIVRAPQFYDIEGQPGAIAEIFEGFFIGTPNNGNVSTPVEVGWNLIGNPYPSSIFADDFVDANPDLNGTFYFWTHNSQPTAYNYNVDDYALYNRTGSTGNPAGTSGNTTAPNGYIASGQSFFIESILATDVVFNNAMRRVDNNDVFFRQGDHDKSRIWINLFGNNGLSQALVGYLPGATNGIDRLYDGKKLGGNAVSLYSINQQEELTIQGRQFPFEETDQVPLGFKVNNNGNFTLQLERFDGIFSNHNIYLEDRLLGTIHNLKISPYQFNSTAGTFNDRFLLRYNEALSNPEFTIDNEISIFNVDKGFLIESKEILKAVTAFDLLGRQIFAVSNLSDQKYLIEDTKISGQVLILKVQLQNGAIINKKVIWE</sequence>
<proteinExistence type="predicted"/>
<organism evidence="1 2">
    <name type="scientific">Flavobacterium ichthyis</name>
    <dbReference type="NCBI Taxonomy" id="2698827"/>
    <lineage>
        <taxon>Bacteria</taxon>
        <taxon>Pseudomonadati</taxon>
        <taxon>Bacteroidota</taxon>
        <taxon>Flavobacteriia</taxon>
        <taxon>Flavobacteriales</taxon>
        <taxon>Flavobacteriaceae</taxon>
        <taxon>Flavobacterium</taxon>
    </lineage>
</organism>
<dbReference type="EMBL" id="JAABLM010000005">
    <property type="protein sequence ID" value="NBL64688.1"/>
    <property type="molecule type" value="Genomic_DNA"/>
</dbReference>
<dbReference type="NCBIfam" id="NF033708">
    <property type="entry name" value="T9SS_Cterm_ChiA"/>
    <property type="match status" value="1"/>
</dbReference>
<protein>
    <submittedName>
        <fullName evidence="1">T9SS sorting signal type C domain-containing protein</fullName>
    </submittedName>
</protein>
<evidence type="ECO:0000313" key="1">
    <source>
        <dbReference type="EMBL" id="NBL64688.1"/>
    </source>
</evidence>
<keyword evidence="2" id="KW-1185">Reference proteome</keyword>
<accession>A0ABW9Z730</accession>